<dbReference type="Proteomes" id="UP000238326">
    <property type="component" value="Unassembled WGS sequence"/>
</dbReference>
<evidence type="ECO:0000259" key="2">
    <source>
        <dbReference type="Pfam" id="PF10040"/>
    </source>
</evidence>
<gene>
    <name evidence="3" type="ORF">C6P61_15130</name>
</gene>
<name>A0A2S9KB54_9BURK</name>
<feature type="compositionally biased region" description="Basic and acidic residues" evidence="1">
    <location>
        <begin position="8"/>
        <end position="19"/>
    </location>
</feature>
<accession>A0A2S9KB54</accession>
<protein>
    <recommendedName>
        <fullName evidence="2">CRISPR-associated protein Cas6 C-terminal domain-containing protein</fullName>
    </recommendedName>
</protein>
<sequence length="401" mass="44449">MRGAAAEDLGRQLQEEATRCRTRRPLPGRRAPGQDRAGSGRLDRPGKVRAGRCARAVPAAGHQPLGPERAAQEAQVCRPAWPVMMLADLPIARYRLTARWRNPAHLPDYAGSLLRGQFGATLRHLACMTRQPSCDGCPLQITCPYTRIFEALPPPTHALQNFSAIPNAYVIEPPPLGSTHYATGQELVFHVVLAGTAREQLALVIFAWQRALAQGLTRQRVPADLVQVDWIDSAQQAQPIWTANEPVLQDHPALLAVPPVPSSLKALELQIHSPMRLQQQGKPLRPPQLNARTLLTTLARRVALVLEFHAGQTQWGAQVPRVAVLSEQVHDERELRWHDWTRFSSRQQQEMTLGGVLGRWTLSAPGETLAELWPWLWLGQWLHVGKNASMGMGGYTLEALA</sequence>
<feature type="region of interest" description="Disordered" evidence="1">
    <location>
        <begin position="1"/>
        <end position="49"/>
    </location>
</feature>
<dbReference type="OrthoDB" id="9787241at2"/>
<dbReference type="EMBL" id="PVLR01000048">
    <property type="protein sequence ID" value="PRD67678.1"/>
    <property type="molecule type" value="Genomic_DNA"/>
</dbReference>
<evidence type="ECO:0000313" key="4">
    <source>
        <dbReference type="Proteomes" id="UP000238326"/>
    </source>
</evidence>
<evidence type="ECO:0000256" key="1">
    <source>
        <dbReference type="SAM" id="MobiDB-lite"/>
    </source>
</evidence>
<proteinExistence type="predicted"/>
<comment type="caution">
    <text evidence="3">The sequence shown here is derived from an EMBL/GenBank/DDBJ whole genome shotgun (WGS) entry which is preliminary data.</text>
</comment>
<dbReference type="InterPro" id="IPR019267">
    <property type="entry name" value="CRISPR-assoc_Cas6_C"/>
</dbReference>
<dbReference type="Gene3D" id="3.30.70.1900">
    <property type="match status" value="1"/>
</dbReference>
<organism evidence="3 4">
    <name type="scientific">Malikia spinosa</name>
    <dbReference type="NCBI Taxonomy" id="86180"/>
    <lineage>
        <taxon>Bacteria</taxon>
        <taxon>Pseudomonadati</taxon>
        <taxon>Pseudomonadota</taxon>
        <taxon>Betaproteobacteria</taxon>
        <taxon>Burkholderiales</taxon>
        <taxon>Comamonadaceae</taxon>
        <taxon>Malikia</taxon>
    </lineage>
</organism>
<feature type="domain" description="CRISPR-associated protein Cas6 C-terminal" evidence="2">
    <location>
        <begin position="269"/>
        <end position="395"/>
    </location>
</feature>
<reference evidence="3 4" key="1">
    <citation type="submission" date="2018-03" db="EMBL/GenBank/DDBJ databases">
        <title>Comparative genomics illustrates the genes involved in a hyperalkaliphilic mechanisms of Serpentinomonas isolated from highly-alkaline calcium-rich serpentinized springs.</title>
        <authorList>
            <person name="Suzuki S."/>
            <person name="Ishii S."/>
            <person name="Walworth N."/>
            <person name="Bird L."/>
            <person name="Kuenen J.G."/>
            <person name="Nealson K.H."/>
        </authorList>
    </citation>
    <scope>NUCLEOTIDE SEQUENCE [LARGE SCALE GENOMIC DNA]</scope>
    <source>
        <strain evidence="3 4">83</strain>
    </source>
</reference>
<dbReference type="Pfam" id="PF10040">
    <property type="entry name" value="CRISPR_Cas6"/>
    <property type="match status" value="1"/>
</dbReference>
<keyword evidence="4" id="KW-1185">Reference proteome</keyword>
<evidence type="ECO:0000313" key="3">
    <source>
        <dbReference type="EMBL" id="PRD67678.1"/>
    </source>
</evidence>
<dbReference type="AlphaFoldDB" id="A0A2S9KB54"/>